<dbReference type="Pfam" id="PF00395">
    <property type="entry name" value="SLH"/>
    <property type="match status" value="2"/>
</dbReference>
<comment type="caution">
    <text evidence="3">The sequence shown here is derived from an EMBL/GenBank/DDBJ whole genome shotgun (WGS) entry which is preliminary data.</text>
</comment>
<evidence type="ECO:0000259" key="2">
    <source>
        <dbReference type="PROSITE" id="PS51272"/>
    </source>
</evidence>
<feature type="chain" id="PRO_5021784887" evidence="1">
    <location>
        <begin position="24"/>
        <end position="797"/>
    </location>
</feature>
<dbReference type="OrthoDB" id="1699243at2"/>
<evidence type="ECO:0000313" key="4">
    <source>
        <dbReference type="Proteomes" id="UP000315343"/>
    </source>
</evidence>
<dbReference type="Proteomes" id="UP000315343">
    <property type="component" value="Unassembled WGS sequence"/>
</dbReference>
<feature type="signal peptide" evidence="1">
    <location>
        <begin position="1"/>
        <end position="23"/>
    </location>
</feature>
<name>A0A562J4S8_9FIRM</name>
<reference evidence="3 4" key="1">
    <citation type="submission" date="2019-07" db="EMBL/GenBank/DDBJ databases">
        <title>Genomic Encyclopedia of Type Strains, Phase I: the one thousand microbial genomes (KMG-I) project.</title>
        <authorList>
            <person name="Kyrpides N."/>
        </authorList>
    </citation>
    <scope>NUCLEOTIDE SEQUENCE [LARGE SCALE GENOMIC DNA]</scope>
    <source>
        <strain evidence="3 4">DSM 13558</strain>
    </source>
</reference>
<proteinExistence type="predicted"/>
<feature type="domain" description="SLH" evidence="2">
    <location>
        <begin position="85"/>
        <end position="145"/>
    </location>
</feature>
<evidence type="ECO:0000313" key="3">
    <source>
        <dbReference type="EMBL" id="TWH77914.1"/>
    </source>
</evidence>
<dbReference type="RefSeq" id="WP_145085747.1">
    <property type="nucleotide sequence ID" value="NZ_VLKH01000011.1"/>
</dbReference>
<gene>
    <name evidence="3" type="ORF">LY60_03102</name>
</gene>
<feature type="domain" description="SLH" evidence="2">
    <location>
        <begin position="21"/>
        <end position="84"/>
    </location>
</feature>
<sequence length="797" mass="86216">MKKVLSLVLVIAMVLSSMSFAFAGTFEDIADTDYAKAIEALSALGVVSGYEDGTYRPEKTVTRAEMAKLLVEILGYGDLVSGSKSNFTDTQGHWADSWIALAAGKGIVIGTGDGKFTPDRTVSYDEAITMVVRALGYTDASNEIKNMTWPTNFKVKAAELGLTKDVSLSASGADRGGVAQLLYNALTAVLVTVNSDGDVVKSDDELISRIAERDDDYTVTADKVDVHNKNFAGELVDLAPYMFQNLKVYLNDDDQVVFVKDTNSLVIEGTIDEVDDLTVAVETATGTIKKVTFADYDVDAEDVFENGSVKESDIVLADLEDTETIKIVATDGLGTNKEDGKIQAGEVVGFVTTIQTEAIRLEQTYVAGKTKLDGLTLPEYEDKVDTANIKVTGDVDSLEDIEEDDIVVEFLSEDETVTTLVVTRNVVEGKVTRIDGSKYYISGTAYDLSDLSIVASFDLGDEGVFFLDHNDEIVDYDGSSVGPTNYAVVIGFEPGTITEKFNSTSIDDYPQIKLATQDDETVVFDVYVKLNSSGDVTGSAKLDGANMFSGTDLDDTDTLDAAIDQYSLIKYRLNADGKVNKIEVVNNSITYTNIDLDKTSNKLASDVVVFDATDNDYDVVDASALPTEFSAYAVRNTSGEIIVLVVEADELDSAAEVSYAYITKVNQSFNGSDEEIQTIVIYTDGAKKTVYTTEDDTVANGTKKVYGVKYDGEDIDEATAVPFASAVTASAMNARGAMVKVGANWYAMSEHATVIGVDMSDNTVNDLRDLYDIKAGVTLFQYYLNSDQEIDLIIIQE</sequence>
<protein>
    <submittedName>
        <fullName evidence="3">S-layer family protein</fullName>
    </submittedName>
</protein>
<evidence type="ECO:0000256" key="1">
    <source>
        <dbReference type="SAM" id="SignalP"/>
    </source>
</evidence>
<accession>A0A562J4S8</accession>
<keyword evidence="1" id="KW-0732">Signal</keyword>
<dbReference type="PROSITE" id="PS51272">
    <property type="entry name" value="SLH"/>
    <property type="match status" value="2"/>
</dbReference>
<dbReference type="InterPro" id="IPR001119">
    <property type="entry name" value="SLH_dom"/>
</dbReference>
<dbReference type="AlphaFoldDB" id="A0A562J4S8"/>
<keyword evidence="4" id="KW-1185">Reference proteome</keyword>
<organism evidence="3 4">
    <name type="scientific">Sedimentibacter saalensis</name>
    <dbReference type="NCBI Taxonomy" id="130788"/>
    <lineage>
        <taxon>Bacteria</taxon>
        <taxon>Bacillati</taxon>
        <taxon>Bacillota</taxon>
        <taxon>Tissierellia</taxon>
        <taxon>Sedimentibacter</taxon>
    </lineage>
</organism>
<dbReference type="EMBL" id="VLKH01000011">
    <property type="protein sequence ID" value="TWH77914.1"/>
    <property type="molecule type" value="Genomic_DNA"/>
</dbReference>